<dbReference type="GO" id="GO:0006355">
    <property type="term" value="P:regulation of DNA-templated transcription"/>
    <property type="evidence" value="ECO:0007669"/>
    <property type="project" value="UniProtKB-ARBA"/>
</dbReference>
<comment type="caution">
    <text evidence="4">The sequence shown here is derived from an EMBL/GenBank/DDBJ whole genome shotgun (WGS) entry which is preliminary data.</text>
</comment>
<dbReference type="Proteomes" id="UP001290462">
    <property type="component" value="Unassembled WGS sequence"/>
</dbReference>
<dbReference type="PANTHER" id="PTHR30328">
    <property type="entry name" value="TRANSCRIPTIONAL REPRESSOR"/>
    <property type="match status" value="1"/>
</dbReference>
<dbReference type="PANTHER" id="PTHR30328:SF54">
    <property type="entry name" value="HTH-TYPE TRANSCRIPTIONAL REPRESSOR SCO4008"/>
    <property type="match status" value="1"/>
</dbReference>
<dbReference type="Gene3D" id="1.10.10.60">
    <property type="entry name" value="Homeodomain-like"/>
    <property type="match status" value="1"/>
</dbReference>
<dbReference type="AlphaFoldDB" id="A0AAW9JP11"/>
<dbReference type="Pfam" id="PF00440">
    <property type="entry name" value="TetR_N"/>
    <property type="match status" value="1"/>
</dbReference>
<dbReference type="PROSITE" id="PS50977">
    <property type="entry name" value="HTH_TETR_2"/>
    <property type="match status" value="1"/>
</dbReference>
<dbReference type="EMBL" id="JAVBVO010000003">
    <property type="protein sequence ID" value="MDZ5758197.1"/>
    <property type="molecule type" value="Genomic_DNA"/>
</dbReference>
<dbReference type="GO" id="GO:0003677">
    <property type="term" value="F:DNA binding"/>
    <property type="evidence" value="ECO:0007669"/>
    <property type="project" value="UniProtKB-UniRule"/>
</dbReference>
<gene>
    <name evidence="4" type="ORF">RAK27_05940</name>
</gene>
<evidence type="ECO:0000313" key="4">
    <source>
        <dbReference type="EMBL" id="MDZ5758197.1"/>
    </source>
</evidence>
<evidence type="ECO:0000259" key="3">
    <source>
        <dbReference type="PROSITE" id="PS50977"/>
    </source>
</evidence>
<name>A0AAW9JP11_CARML</name>
<evidence type="ECO:0000256" key="2">
    <source>
        <dbReference type="PROSITE-ProRule" id="PRU00335"/>
    </source>
</evidence>
<dbReference type="InterPro" id="IPR050109">
    <property type="entry name" value="HTH-type_TetR-like_transc_reg"/>
</dbReference>
<reference evidence="4" key="1">
    <citation type="submission" date="2023-08" db="EMBL/GenBank/DDBJ databases">
        <title>Genomic characterization of piscicolin 126 produced by Carnobacterium maltaromaticum CM22 strain isolated from salmon (Salmo salar).</title>
        <authorList>
            <person name="Gonzalez-Gragera E."/>
            <person name="Garcia-Lopez J.D."/>
            <person name="Teso-Perez C."/>
            <person name="Gimenez-Hernandez I."/>
            <person name="Peralta-Sanchez J.M."/>
            <person name="Valdivia E."/>
            <person name="Montalban-Lopez M."/>
            <person name="Martin-Platero A.M."/>
            <person name="Banos A."/>
            <person name="Martinez-Bueno M."/>
        </authorList>
    </citation>
    <scope>NUCLEOTIDE SEQUENCE</scope>
    <source>
        <strain evidence="4">CM22</strain>
    </source>
</reference>
<feature type="domain" description="HTH tetR-type" evidence="3">
    <location>
        <begin position="3"/>
        <end position="63"/>
    </location>
</feature>
<accession>A0AAW9JP11</accession>
<keyword evidence="1 2" id="KW-0238">DNA-binding</keyword>
<dbReference type="PRINTS" id="PR00455">
    <property type="entry name" value="HTHTETR"/>
</dbReference>
<sequence>MKEEREQRILDAAMSEFATHSYYEAKTDRIAEIAKVSKGLIFHYFGSKEKLYLQTVQAALTILINAVDLDQAPKKDLVQLVVWSTTKKIFLSQEYPLAFRLVLQSYGNAPKKLQSQLQEFYQEQQKKSYEVIEHVLNQMTLKPEVSKEVAVSLIQSVFENIQIEAQRYLKANPEATATDFEFLFTRTKEMLYFIQYGMCEVN</sequence>
<dbReference type="RefSeq" id="WP_056999484.1">
    <property type="nucleotide sequence ID" value="NZ_BJOJ01000018.1"/>
</dbReference>
<feature type="DNA-binding region" description="H-T-H motif" evidence="2">
    <location>
        <begin position="26"/>
        <end position="45"/>
    </location>
</feature>
<evidence type="ECO:0000313" key="5">
    <source>
        <dbReference type="Proteomes" id="UP001290462"/>
    </source>
</evidence>
<dbReference type="Gene3D" id="1.10.357.10">
    <property type="entry name" value="Tetracycline Repressor, domain 2"/>
    <property type="match status" value="1"/>
</dbReference>
<dbReference type="SUPFAM" id="SSF48498">
    <property type="entry name" value="Tetracyclin repressor-like, C-terminal domain"/>
    <property type="match status" value="1"/>
</dbReference>
<dbReference type="InterPro" id="IPR009057">
    <property type="entry name" value="Homeodomain-like_sf"/>
</dbReference>
<dbReference type="SUPFAM" id="SSF46689">
    <property type="entry name" value="Homeodomain-like"/>
    <property type="match status" value="1"/>
</dbReference>
<dbReference type="InterPro" id="IPR001647">
    <property type="entry name" value="HTH_TetR"/>
</dbReference>
<evidence type="ECO:0000256" key="1">
    <source>
        <dbReference type="ARBA" id="ARBA00023125"/>
    </source>
</evidence>
<proteinExistence type="predicted"/>
<dbReference type="InterPro" id="IPR036271">
    <property type="entry name" value="Tet_transcr_reg_TetR-rel_C_sf"/>
</dbReference>
<protein>
    <submittedName>
        <fullName evidence="4">TetR/AcrR family transcriptional regulator</fullName>
    </submittedName>
</protein>
<organism evidence="4 5">
    <name type="scientific">Carnobacterium maltaromaticum</name>
    <name type="common">Carnobacterium piscicola</name>
    <dbReference type="NCBI Taxonomy" id="2751"/>
    <lineage>
        <taxon>Bacteria</taxon>
        <taxon>Bacillati</taxon>
        <taxon>Bacillota</taxon>
        <taxon>Bacilli</taxon>
        <taxon>Lactobacillales</taxon>
        <taxon>Carnobacteriaceae</taxon>
        <taxon>Carnobacterium</taxon>
    </lineage>
</organism>